<dbReference type="RefSeq" id="XP_056490957.1">
    <property type="nucleotide sequence ID" value="XM_056628223.1"/>
</dbReference>
<keyword evidence="4" id="KW-1185">Reference proteome</keyword>
<proteinExistence type="predicted"/>
<dbReference type="AlphaFoldDB" id="A0A9W9W5B5"/>
<dbReference type="Proteomes" id="UP001147747">
    <property type="component" value="Unassembled WGS sequence"/>
</dbReference>
<dbReference type="OrthoDB" id="4345172at2759"/>
<evidence type="ECO:0000313" key="3">
    <source>
        <dbReference type="EMBL" id="KAJ5403715.1"/>
    </source>
</evidence>
<dbReference type="GeneID" id="81367203"/>
<dbReference type="SUPFAM" id="SSF52540">
    <property type="entry name" value="P-loop containing nucleoside triphosphate hydrolases"/>
    <property type="match status" value="1"/>
</dbReference>
<feature type="domain" description="Nephrocystin 3-like N-terminal" evidence="2">
    <location>
        <begin position="5"/>
        <end position="121"/>
    </location>
</feature>
<dbReference type="PANTHER" id="PTHR10039:SF14">
    <property type="entry name" value="NACHT DOMAIN-CONTAINING PROTEIN"/>
    <property type="match status" value="1"/>
</dbReference>
<evidence type="ECO:0000259" key="2">
    <source>
        <dbReference type="Pfam" id="PF24883"/>
    </source>
</evidence>
<dbReference type="EMBL" id="JAPZBU010000005">
    <property type="protein sequence ID" value="KAJ5403715.1"/>
    <property type="molecule type" value="Genomic_DNA"/>
</dbReference>
<comment type="caution">
    <text evidence="3">The sequence shown here is derived from an EMBL/GenBank/DDBJ whole genome shotgun (WGS) entry which is preliminary data.</text>
</comment>
<reference evidence="3" key="2">
    <citation type="journal article" date="2023" name="IMA Fungus">
        <title>Comparative genomic study of the Penicillium genus elucidates a diverse pangenome and 15 lateral gene transfer events.</title>
        <authorList>
            <person name="Petersen C."/>
            <person name="Sorensen T."/>
            <person name="Nielsen M.R."/>
            <person name="Sondergaard T.E."/>
            <person name="Sorensen J.L."/>
            <person name="Fitzpatrick D.A."/>
            <person name="Frisvad J.C."/>
            <person name="Nielsen K.L."/>
        </authorList>
    </citation>
    <scope>NUCLEOTIDE SEQUENCE</scope>
    <source>
        <strain evidence="3">IBT 29677</strain>
    </source>
</reference>
<reference evidence="3" key="1">
    <citation type="submission" date="2022-12" db="EMBL/GenBank/DDBJ databases">
        <authorList>
            <person name="Petersen C."/>
        </authorList>
    </citation>
    <scope>NUCLEOTIDE SEQUENCE</scope>
    <source>
        <strain evidence="3">IBT 29677</strain>
    </source>
</reference>
<keyword evidence="1" id="KW-0677">Repeat</keyword>
<gene>
    <name evidence="3" type="ORF">N7509_003586</name>
</gene>
<dbReference type="Pfam" id="PF24883">
    <property type="entry name" value="NPHP3_N"/>
    <property type="match status" value="1"/>
</dbReference>
<protein>
    <recommendedName>
        <fullName evidence="2">Nephrocystin 3-like N-terminal domain-containing protein</fullName>
    </recommendedName>
</protein>
<accession>A0A9W9W5B5</accession>
<evidence type="ECO:0000313" key="4">
    <source>
        <dbReference type="Proteomes" id="UP001147747"/>
    </source>
</evidence>
<name>A0A9W9W5B5_9EURO</name>
<dbReference type="InterPro" id="IPR027417">
    <property type="entry name" value="P-loop_NTPase"/>
</dbReference>
<evidence type="ECO:0000256" key="1">
    <source>
        <dbReference type="ARBA" id="ARBA00022737"/>
    </source>
</evidence>
<dbReference type="PANTHER" id="PTHR10039">
    <property type="entry name" value="AMELOGENIN"/>
    <property type="match status" value="1"/>
</dbReference>
<sequence>MDMPIAHFFFSSSFESRGNPFIAIRSWLSQLISHSGVFESIRDVWETTRGERTTRGEVVNLLQEVVSTNPGCTLILDGLDECDCISEAHSVVNTSDSTARFLETLRQATTGTSTRILIVSRDEPQIRHFLSNDRAHDPIQEYRITPEDNENDILSYSRSIVSERLPKKTAATREETTQRLADRCNGQFLWIKLQQNTLRSGKSQKRLEEAIDATPAGLETLYERNWTKISQLPEEDRSRAFSLLRWAAFSLRPLTVIETSAAVLDQDDCDELLLDDLPDSIDEDYTDTEILEICGSLLKIRGPEGDHDAGLRTVNLAHFSVKEYLLRNIPTQINTLFTISTEDAESTRLAKKCLRFVNCQKIWHGTSDAEKDQVLSSFQDYAADSWHHHATVGGMNDPDLLDLINRLFDVDNPSWFQWKRWFESKKMDSESLDTTSRIETTGPLFYAVWLGLENLVKLLLNQAKLNYINDKSYEGQSSLCSLRKARLGNR</sequence>
<organism evidence="3 4">
    <name type="scientific">Penicillium cosmopolitanum</name>
    <dbReference type="NCBI Taxonomy" id="1131564"/>
    <lineage>
        <taxon>Eukaryota</taxon>
        <taxon>Fungi</taxon>
        <taxon>Dikarya</taxon>
        <taxon>Ascomycota</taxon>
        <taxon>Pezizomycotina</taxon>
        <taxon>Eurotiomycetes</taxon>
        <taxon>Eurotiomycetidae</taxon>
        <taxon>Eurotiales</taxon>
        <taxon>Aspergillaceae</taxon>
        <taxon>Penicillium</taxon>
    </lineage>
</organism>
<dbReference type="InterPro" id="IPR056884">
    <property type="entry name" value="NPHP3-like_N"/>
</dbReference>